<organism evidence="2 3">
    <name type="scientific">Paenibacillus ferrarius</name>
    <dbReference type="NCBI Taxonomy" id="1469647"/>
    <lineage>
        <taxon>Bacteria</taxon>
        <taxon>Bacillati</taxon>
        <taxon>Bacillota</taxon>
        <taxon>Bacilli</taxon>
        <taxon>Bacillales</taxon>
        <taxon>Paenibacillaceae</taxon>
        <taxon>Paenibacillus</taxon>
    </lineage>
</organism>
<dbReference type="InterPro" id="IPR050312">
    <property type="entry name" value="IolE/XylAMocC-like"/>
</dbReference>
<dbReference type="Proteomes" id="UP000190626">
    <property type="component" value="Unassembled WGS sequence"/>
</dbReference>
<dbReference type="InterPro" id="IPR036237">
    <property type="entry name" value="Xyl_isomerase-like_sf"/>
</dbReference>
<dbReference type="SUPFAM" id="SSF51658">
    <property type="entry name" value="Xylose isomerase-like"/>
    <property type="match status" value="1"/>
</dbReference>
<dbReference type="RefSeq" id="WP_079415959.1">
    <property type="nucleotide sequence ID" value="NZ_MBTG01000024.1"/>
</dbReference>
<dbReference type="PANTHER" id="PTHR12110:SF21">
    <property type="entry name" value="XYLOSE ISOMERASE-LIKE TIM BARREL DOMAIN-CONTAINING PROTEIN"/>
    <property type="match status" value="1"/>
</dbReference>
<dbReference type="EMBL" id="MBTG01000024">
    <property type="protein sequence ID" value="OPH53102.1"/>
    <property type="molecule type" value="Genomic_DNA"/>
</dbReference>
<sequence length="267" mass="30049">MKLAISNIAWDLQVNSEIVPLLKDYEVKGIEIAPTKVYFEPENVNLVIIDEFKKEWQSNNLELVAMQSLLFGKPHLSIFGEKKAETFEYLQTIIKLASALSTKALVFGSPKNRIIGQLDSRVAYGQAIEFFNALGEKAIQNGVFFCIEANPVVYGCDFLTGTLDALQFVKDVNHLGVKLQIDTGTIFINNEDSSDIIERCLPYTGHFHISEPHLNLIGNQDHRYIAASLKSLNYQGWISIEMRNNVLESDVLSVRAALDYVSKTYLQ</sequence>
<feature type="domain" description="Xylose isomerase-like TIM barrel" evidence="1">
    <location>
        <begin position="21"/>
        <end position="246"/>
    </location>
</feature>
<evidence type="ECO:0000259" key="1">
    <source>
        <dbReference type="Pfam" id="PF01261"/>
    </source>
</evidence>
<name>A0A1V4HF10_9BACL</name>
<proteinExistence type="predicted"/>
<keyword evidence="3" id="KW-1185">Reference proteome</keyword>
<comment type="caution">
    <text evidence="2">The sequence shown here is derived from an EMBL/GenBank/DDBJ whole genome shotgun (WGS) entry which is preliminary data.</text>
</comment>
<dbReference type="AlphaFoldDB" id="A0A1V4HF10"/>
<evidence type="ECO:0000313" key="3">
    <source>
        <dbReference type="Proteomes" id="UP000190626"/>
    </source>
</evidence>
<gene>
    <name evidence="2" type="ORF">BC351_31990</name>
</gene>
<accession>A0A1V4HF10</accession>
<dbReference type="STRING" id="1469647.BC351_31990"/>
<dbReference type="PANTHER" id="PTHR12110">
    <property type="entry name" value="HYDROXYPYRUVATE ISOMERASE"/>
    <property type="match status" value="1"/>
</dbReference>
<evidence type="ECO:0000313" key="2">
    <source>
        <dbReference type="EMBL" id="OPH53102.1"/>
    </source>
</evidence>
<dbReference type="InterPro" id="IPR013022">
    <property type="entry name" value="Xyl_isomerase-like_TIM-brl"/>
</dbReference>
<reference evidence="3" key="1">
    <citation type="submission" date="2016-07" db="EMBL/GenBank/DDBJ databases">
        <authorList>
            <person name="Florea S."/>
            <person name="Webb J.S."/>
            <person name="Jaromczyk J."/>
            <person name="Schardl C.L."/>
        </authorList>
    </citation>
    <scope>NUCLEOTIDE SEQUENCE [LARGE SCALE GENOMIC DNA]</scope>
    <source>
        <strain evidence="3">CY1</strain>
    </source>
</reference>
<dbReference type="Pfam" id="PF01261">
    <property type="entry name" value="AP_endonuc_2"/>
    <property type="match status" value="1"/>
</dbReference>
<dbReference type="OrthoDB" id="9801426at2"/>
<protein>
    <recommendedName>
        <fullName evidence="1">Xylose isomerase-like TIM barrel domain-containing protein</fullName>
    </recommendedName>
</protein>
<dbReference type="Gene3D" id="3.20.20.150">
    <property type="entry name" value="Divalent-metal-dependent TIM barrel enzymes"/>
    <property type="match status" value="1"/>
</dbReference>